<comment type="similarity">
    <text evidence="3 7">Belongs to the alanine racemase family.</text>
</comment>
<dbReference type="PROSITE" id="PS00395">
    <property type="entry name" value="ALANINE_RACEMASE"/>
    <property type="match status" value="1"/>
</dbReference>
<feature type="domain" description="Alanine racemase C-terminal" evidence="10">
    <location>
        <begin position="253"/>
        <end position="378"/>
    </location>
</feature>
<dbReference type="CDD" id="cd00430">
    <property type="entry name" value="PLPDE_III_AR"/>
    <property type="match status" value="1"/>
</dbReference>
<dbReference type="InterPro" id="IPR029066">
    <property type="entry name" value="PLP-binding_barrel"/>
</dbReference>
<dbReference type="PANTHER" id="PTHR30511">
    <property type="entry name" value="ALANINE RACEMASE"/>
    <property type="match status" value="1"/>
</dbReference>
<comment type="pathway">
    <text evidence="7">Amino-acid biosynthesis; D-alanine biosynthesis; D-alanine from L-alanine: step 1/1.</text>
</comment>
<feature type="modified residue" description="N6-(pyridoxal phosphate)lysine" evidence="7 8">
    <location>
        <position position="52"/>
    </location>
</feature>
<feature type="binding site" evidence="7 9">
    <location>
        <position position="151"/>
    </location>
    <ligand>
        <name>substrate</name>
    </ligand>
</feature>
<dbReference type="InterPro" id="IPR001608">
    <property type="entry name" value="Ala_racemase_N"/>
</dbReference>
<feature type="binding site" evidence="7 9">
    <location>
        <position position="321"/>
    </location>
    <ligand>
        <name>substrate</name>
    </ligand>
</feature>
<dbReference type="OrthoDB" id="9813814at2"/>
<dbReference type="Proteomes" id="UP000194931">
    <property type="component" value="Unassembled WGS sequence"/>
</dbReference>
<gene>
    <name evidence="11" type="ORF">HK26_03715</name>
</gene>
<evidence type="ECO:0000256" key="6">
    <source>
        <dbReference type="ARBA" id="ARBA00023235"/>
    </source>
</evidence>
<dbReference type="GO" id="GO:0008784">
    <property type="term" value="F:alanine racemase activity"/>
    <property type="evidence" value="ECO:0007669"/>
    <property type="project" value="UniProtKB-UniRule"/>
</dbReference>
<keyword evidence="6 7" id="KW-0413">Isomerase</keyword>
<keyword evidence="5 7" id="KW-0663">Pyridoxal phosphate</keyword>
<evidence type="ECO:0000256" key="4">
    <source>
        <dbReference type="ARBA" id="ARBA00013089"/>
    </source>
</evidence>
<dbReference type="InterPro" id="IPR020622">
    <property type="entry name" value="Ala_racemase_pyridoxalP-BS"/>
</dbReference>
<keyword evidence="12" id="KW-1185">Reference proteome</keyword>
<evidence type="ECO:0000259" key="10">
    <source>
        <dbReference type="SMART" id="SM01005"/>
    </source>
</evidence>
<dbReference type="Gene3D" id="2.40.37.10">
    <property type="entry name" value="Lyase, Ornithine Decarboxylase, Chain A, domain 1"/>
    <property type="match status" value="1"/>
</dbReference>
<dbReference type="STRING" id="1236501.GCA_000613865_01119"/>
<evidence type="ECO:0000256" key="8">
    <source>
        <dbReference type="PIRSR" id="PIRSR600821-50"/>
    </source>
</evidence>
<dbReference type="SUPFAM" id="SSF50621">
    <property type="entry name" value="Alanine racemase C-terminal domain-like"/>
    <property type="match status" value="1"/>
</dbReference>
<evidence type="ECO:0000256" key="1">
    <source>
        <dbReference type="ARBA" id="ARBA00000316"/>
    </source>
</evidence>
<organism evidence="11 12">
    <name type="scientific">Acetobacter okinawensis</name>
    <dbReference type="NCBI Taxonomy" id="1076594"/>
    <lineage>
        <taxon>Bacteria</taxon>
        <taxon>Pseudomonadati</taxon>
        <taxon>Pseudomonadota</taxon>
        <taxon>Alphaproteobacteria</taxon>
        <taxon>Acetobacterales</taxon>
        <taxon>Acetobacteraceae</taxon>
        <taxon>Acetobacter</taxon>
    </lineage>
</organism>
<dbReference type="PRINTS" id="PR00992">
    <property type="entry name" value="ALARACEMASE"/>
</dbReference>
<dbReference type="eggNOG" id="COG0787">
    <property type="taxonomic scope" value="Bacteria"/>
</dbReference>
<evidence type="ECO:0000313" key="12">
    <source>
        <dbReference type="Proteomes" id="UP000194931"/>
    </source>
</evidence>
<comment type="function">
    <text evidence="7">Catalyzes the interconversion of L-alanine and D-alanine. May also act on other amino acids.</text>
</comment>
<comment type="catalytic activity">
    <reaction evidence="1 7">
        <text>L-alanine = D-alanine</text>
        <dbReference type="Rhea" id="RHEA:20249"/>
        <dbReference type="ChEBI" id="CHEBI:57416"/>
        <dbReference type="ChEBI" id="CHEBI:57972"/>
        <dbReference type="EC" id="5.1.1.1"/>
    </reaction>
</comment>
<dbReference type="EMBL" id="JOPJ01000017">
    <property type="protein sequence ID" value="OUJ12281.1"/>
    <property type="molecule type" value="Genomic_DNA"/>
</dbReference>
<dbReference type="GO" id="GO:0030632">
    <property type="term" value="P:D-alanine biosynthetic process"/>
    <property type="evidence" value="ECO:0007669"/>
    <property type="project" value="UniProtKB-UniRule"/>
</dbReference>
<dbReference type="SMART" id="SM01005">
    <property type="entry name" value="Ala_racemase_C"/>
    <property type="match status" value="1"/>
</dbReference>
<dbReference type="InterPro" id="IPR009006">
    <property type="entry name" value="Ala_racemase/Decarboxylase_C"/>
</dbReference>
<dbReference type="Pfam" id="PF01168">
    <property type="entry name" value="Ala_racemase_N"/>
    <property type="match status" value="1"/>
</dbReference>
<dbReference type="RefSeq" id="WP_086639500.1">
    <property type="nucleotide sequence ID" value="NZ_JOPJ01000017.1"/>
</dbReference>
<dbReference type="GO" id="GO:0030170">
    <property type="term" value="F:pyridoxal phosphate binding"/>
    <property type="evidence" value="ECO:0007669"/>
    <property type="project" value="UniProtKB-UniRule"/>
</dbReference>
<evidence type="ECO:0000256" key="3">
    <source>
        <dbReference type="ARBA" id="ARBA00007880"/>
    </source>
</evidence>
<dbReference type="EC" id="5.1.1.1" evidence="4 7"/>
<sequence>MFAVTQAPNSIHTGWPAYRAGAVLSVHLDAVVHNYRLLKARAPHAVCAAVVKADAYGLGAAQVAPALVGAGATQFFVAHVDEGLALRPHVGAQVGITVLHGPRPDAVEACLAHGLRPVLNSMEQIGWVRAVARQRQQQLGVVLQLDTGMSRFGLSADDVRQIAADPTLLDGLKVELVMSHLACADEPANPANAAQAARLVEYAAVLPVRAPLSLAASSGVFLGPDYHFDLVRPGAALYGVAPHPGAPNPLRAVVSLKAHVLQTRTLSRGDRVGYGLTWRAEGPCRVATIAVGYADGFIRARANGSAWFGGQALPILGRISMDSMTVDISAIPEGQLEADGMVELLNDTYGVDDVARAEGTIGYEVLTSLGHRYHRNYEHAA</sequence>
<dbReference type="InterPro" id="IPR011079">
    <property type="entry name" value="Ala_racemase_C"/>
</dbReference>
<reference evidence="12" key="1">
    <citation type="submission" date="2014-06" db="EMBL/GenBank/DDBJ databases">
        <authorList>
            <person name="Winans N.J."/>
            <person name="Newell P.D."/>
            <person name="Douglas A.E."/>
        </authorList>
    </citation>
    <scope>NUCLEOTIDE SEQUENCE [LARGE SCALE GENOMIC DNA]</scope>
</reference>
<evidence type="ECO:0000256" key="5">
    <source>
        <dbReference type="ARBA" id="ARBA00022898"/>
    </source>
</evidence>
<dbReference type="PANTHER" id="PTHR30511:SF0">
    <property type="entry name" value="ALANINE RACEMASE, CATABOLIC-RELATED"/>
    <property type="match status" value="1"/>
</dbReference>
<proteinExistence type="inferred from homology"/>
<evidence type="ECO:0000256" key="9">
    <source>
        <dbReference type="PIRSR" id="PIRSR600821-52"/>
    </source>
</evidence>
<protein>
    <recommendedName>
        <fullName evidence="4 7">Alanine racemase</fullName>
        <ecNumber evidence="4 7">5.1.1.1</ecNumber>
    </recommendedName>
</protein>
<dbReference type="AlphaFoldDB" id="A0A252BU07"/>
<evidence type="ECO:0000313" key="11">
    <source>
        <dbReference type="EMBL" id="OUJ12281.1"/>
    </source>
</evidence>
<dbReference type="Gene3D" id="3.20.20.10">
    <property type="entry name" value="Alanine racemase"/>
    <property type="match status" value="1"/>
</dbReference>
<dbReference type="NCBIfam" id="TIGR00492">
    <property type="entry name" value="alr"/>
    <property type="match status" value="1"/>
</dbReference>
<feature type="active site" description="Proton acceptor; specific for L-alanine" evidence="7">
    <location>
        <position position="274"/>
    </location>
</feature>
<name>A0A252BU07_9PROT</name>
<dbReference type="Pfam" id="PF00842">
    <property type="entry name" value="Ala_racemase_C"/>
    <property type="match status" value="1"/>
</dbReference>
<comment type="cofactor">
    <cofactor evidence="2 7 8">
        <name>pyridoxal 5'-phosphate</name>
        <dbReference type="ChEBI" id="CHEBI:597326"/>
    </cofactor>
</comment>
<accession>A0A252BU07</accession>
<comment type="caution">
    <text evidence="11">The sequence shown here is derived from an EMBL/GenBank/DDBJ whole genome shotgun (WGS) entry which is preliminary data.</text>
</comment>
<evidence type="ECO:0000256" key="2">
    <source>
        <dbReference type="ARBA" id="ARBA00001933"/>
    </source>
</evidence>
<feature type="active site" description="Proton acceptor; specific for D-alanine" evidence="7">
    <location>
        <position position="52"/>
    </location>
</feature>
<evidence type="ECO:0000256" key="7">
    <source>
        <dbReference type="HAMAP-Rule" id="MF_01201"/>
    </source>
</evidence>
<dbReference type="HAMAP" id="MF_01201">
    <property type="entry name" value="Ala_racemase"/>
    <property type="match status" value="1"/>
</dbReference>
<dbReference type="UniPathway" id="UPA00042">
    <property type="reaction ID" value="UER00497"/>
</dbReference>
<dbReference type="GO" id="GO:0005829">
    <property type="term" value="C:cytosol"/>
    <property type="evidence" value="ECO:0007669"/>
    <property type="project" value="TreeGrafter"/>
</dbReference>
<dbReference type="InterPro" id="IPR000821">
    <property type="entry name" value="Ala_racemase"/>
</dbReference>
<dbReference type="SUPFAM" id="SSF51419">
    <property type="entry name" value="PLP-binding barrel"/>
    <property type="match status" value="1"/>
</dbReference>